<evidence type="ECO:0000256" key="3">
    <source>
        <dbReference type="ARBA" id="ARBA00022801"/>
    </source>
</evidence>
<evidence type="ECO:0000313" key="9">
    <source>
        <dbReference type="EMBL" id="KAF5687205.1"/>
    </source>
</evidence>
<keyword evidence="10" id="KW-1185">Reference proteome</keyword>
<evidence type="ECO:0000256" key="1">
    <source>
        <dbReference type="ARBA" id="ARBA00008779"/>
    </source>
</evidence>
<feature type="domain" description="Sulfatase N-terminal" evidence="8">
    <location>
        <begin position="23"/>
        <end position="381"/>
    </location>
</feature>
<dbReference type="InterPro" id="IPR000917">
    <property type="entry name" value="Sulfatase_N"/>
</dbReference>
<name>A0A8H5UB25_9HYPO</name>
<comment type="caution">
    <text evidence="9">The sequence shown here is derived from an EMBL/GenBank/DDBJ whole genome shotgun (WGS) entry which is preliminary data.</text>
</comment>
<dbReference type="GO" id="GO:0004065">
    <property type="term" value="F:arylsulfatase activity"/>
    <property type="evidence" value="ECO:0007669"/>
    <property type="project" value="UniProtKB-UniRule"/>
</dbReference>
<dbReference type="PIRSF" id="PIRSF000972">
    <property type="entry name" value="Arylsulf_plant"/>
    <property type="match status" value="1"/>
</dbReference>
<dbReference type="PROSITE" id="PS00523">
    <property type="entry name" value="SULFATASE_1"/>
    <property type="match status" value="1"/>
</dbReference>
<dbReference type="InterPro" id="IPR024607">
    <property type="entry name" value="Sulfatase_CS"/>
</dbReference>
<organism evidence="9 10">
    <name type="scientific">Fusarium denticulatum</name>
    <dbReference type="NCBI Taxonomy" id="48507"/>
    <lineage>
        <taxon>Eukaryota</taxon>
        <taxon>Fungi</taxon>
        <taxon>Dikarya</taxon>
        <taxon>Ascomycota</taxon>
        <taxon>Pezizomycotina</taxon>
        <taxon>Sordariomycetes</taxon>
        <taxon>Hypocreomycetidae</taxon>
        <taxon>Hypocreales</taxon>
        <taxon>Nectriaceae</taxon>
        <taxon>Fusarium</taxon>
        <taxon>Fusarium fujikuroi species complex</taxon>
    </lineage>
</organism>
<feature type="chain" id="PRO_5034127068" description="Arylsulfatase" evidence="7">
    <location>
        <begin position="19"/>
        <end position="582"/>
    </location>
</feature>
<evidence type="ECO:0000256" key="7">
    <source>
        <dbReference type="SAM" id="SignalP"/>
    </source>
</evidence>
<dbReference type="PANTHER" id="PTHR43108:SF8">
    <property type="entry name" value="SD21168P"/>
    <property type="match status" value="1"/>
</dbReference>
<feature type="signal peptide" evidence="7">
    <location>
        <begin position="1"/>
        <end position="18"/>
    </location>
</feature>
<gene>
    <name evidence="9" type="ORF">FDENT_5529</name>
</gene>
<keyword evidence="3 5" id="KW-0378">Hydrolase</keyword>
<evidence type="ECO:0000256" key="2">
    <source>
        <dbReference type="ARBA" id="ARBA00022729"/>
    </source>
</evidence>
<comment type="PTM">
    <text evidence="6">The conversion to 3-oxoalanine (also known as C-formylglycine, FGly), of a serine or cysteine residue in prokaryotes and of a cysteine residue in eukaryotes, is critical for catalytic activity.</text>
</comment>
<evidence type="ECO:0000313" key="10">
    <source>
        <dbReference type="Proteomes" id="UP000562682"/>
    </source>
</evidence>
<dbReference type="AlphaFoldDB" id="A0A8H5UB25"/>
<reference evidence="9 10" key="1">
    <citation type="submission" date="2020-05" db="EMBL/GenBank/DDBJ databases">
        <title>Identification and distribution of gene clusters putatively required for synthesis of sphingolipid metabolism inhibitors in phylogenetically diverse species of the filamentous fungus Fusarium.</title>
        <authorList>
            <person name="Kim H.-S."/>
            <person name="Busman M."/>
            <person name="Brown D.W."/>
            <person name="Divon H."/>
            <person name="Uhlig S."/>
            <person name="Proctor R.H."/>
        </authorList>
    </citation>
    <scope>NUCLEOTIDE SEQUENCE [LARGE SCALE GENOMIC DNA]</scope>
    <source>
        <strain evidence="9 10">NRRL 25311</strain>
    </source>
</reference>
<evidence type="ECO:0000259" key="8">
    <source>
        <dbReference type="Pfam" id="PF00884"/>
    </source>
</evidence>
<keyword evidence="2 7" id="KW-0732">Signal</keyword>
<dbReference type="GO" id="GO:0008449">
    <property type="term" value="F:N-acetylglucosamine-6-sulfatase activity"/>
    <property type="evidence" value="ECO:0007669"/>
    <property type="project" value="TreeGrafter"/>
</dbReference>
<evidence type="ECO:0000256" key="6">
    <source>
        <dbReference type="PIRSR" id="PIRSR000972-50"/>
    </source>
</evidence>
<dbReference type="EC" id="3.1.6.1" evidence="5"/>
<dbReference type="SUPFAM" id="SSF53649">
    <property type="entry name" value="Alkaline phosphatase-like"/>
    <property type="match status" value="1"/>
</dbReference>
<comment type="similarity">
    <text evidence="1 5">Belongs to the sulfatase family.</text>
</comment>
<feature type="modified residue" description="3-oxoalanine (Cys)" evidence="6">
    <location>
        <position position="67"/>
    </location>
</feature>
<keyword evidence="4" id="KW-0325">Glycoprotein</keyword>
<dbReference type="CDD" id="cd16147">
    <property type="entry name" value="G6S"/>
    <property type="match status" value="1"/>
</dbReference>
<accession>A0A8H5UB25</accession>
<dbReference type="InterPro" id="IPR017850">
    <property type="entry name" value="Alkaline_phosphatase_core_sf"/>
</dbReference>
<comment type="catalytic activity">
    <reaction evidence="5">
        <text>an aryl sulfate + H2O = a phenol + sulfate + H(+)</text>
        <dbReference type="Rhea" id="RHEA:17261"/>
        <dbReference type="ChEBI" id="CHEBI:15377"/>
        <dbReference type="ChEBI" id="CHEBI:15378"/>
        <dbReference type="ChEBI" id="CHEBI:16189"/>
        <dbReference type="ChEBI" id="CHEBI:33853"/>
        <dbReference type="ChEBI" id="CHEBI:140317"/>
        <dbReference type="EC" id="3.1.6.1"/>
    </reaction>
</comment>
<dbReference type="GO" id="GO:0018958">
    <property type="term" value="P:phenol-containing compound metabolic process"/>
    <property type="evidence" value="ECO:0007669"/>
    <property type="project" value="InterPro"/>
</dbReference>
<sequence length="582" mass="65177">MLPCIFGVFASLAASVASAKTRPNIILVLVDDQDVHMESLKHMPLLKKQMADEGTLYTSHYCTTAICCPARVSILTGRHSHNTNVTDVVAPYGGYPKFINEGLNSNYLPIWLQEAGYNTYYTGKLFNAHTVENYDKPHAVGWTSSDFLLDPFTYSYWNATWQKDQGAPVSREGTYNTDDLSDKTINYIREAHAAGKPFFIGSAPIAPHTEVVAHPDTYNGTVSPTDPSIRLLILPPKPAKRHADMFRDLKVPRTPNFNPQKPSGVSWVAQRPRLNQTYIDYGDNFFRLRLESLQAVDEMIDRIVKELESLDIMDNTYIIYTSDNGYHISQHRLPPGKQCGFEEDINVPLLIRGPGVPKGVVSHAMTSHTDLAPSIFHMAGIKPRPEFDGLAVPLTNGELERATQRRAEHVGIEFWGLAVYEGTDSVILSDLNTYKGIRLHSKDYNLYYAVHCTNEHELYDMRVDPYQMNNLLPSGKNSTGMPLASYADSNVKINKKPLLSIVSRLDALLMVMKSCKGETCIKPWKVLHPNGDVSSLKDAMNNKFDSFYLETAEKNSVSFDMCMPGYIVTAEGPQDPSTYQGY</sequence>
<dbReference type="FunFam" id="3.40.720.10:FF:000051">
    <property type="entry name" value="Arylsulfatase"/>
    <property type="match status" value="1"/>
</dbReference>
<dbReference type="EMBL" id="JAAOAK010000133">
    <property type="protein sequence ID" value="KAF5687205.1"/>
    <property type="molecule type" value="Genomic_DNA"/>
</dbReference>
<evidence type="ECO:0000256" key="5">
    <source>
        <dbReference type="PIRNR" id="PIRNR000972"/>
    </source>
</evidence>
<dbReference type="InterPro" id="IPR012083">
    <property type="entry name" value="Arylsulfatase"/>
</dbReference>
<dbReference type="Pfam" id="PF00884">
    <property type="entry name" value="Sulfatase"/>
    <property type="match status" value="1"/>
</dbReference>
<dbReference type="PANTHER" id="PTHR43108">
    <property type="entry name" value="N-ACETYLGLUCOSAMINE-6-SULFATASE FAMILY MEMBER"/>
    <property type="match status" value="1"/>
</dbReference>
<dbReference type="Proteomes" id="UP000562682">
    <property type="component" value="Unassembled WGS sequence"/>
</dbReference>
<dbReference type="Gene3D" id="3.40.720.10">
    <property type="entry name" value="Alkaline Phosphatase, subunit A"/>
    <property type="match status" value="1"/>
</dbReference>
<evidence type="ECO:0000256" key="4">
    <source>
        <dbReference type="ARBA" id="ARBA00023180"/>
    </source>
</evidence>
<proteinExistence type="inferred from homology"/>
<dbReference type="GO" id="GO:0005539">
    <property type="term" value="F:glycosaminoglycan binding"/>
    <property type="evidence" value="ECO:0007669"/>
    <property type="project" value="TreeGrafter"/>
</dbReference>
<protein>
    <recommendedName>
        <fullName evidence="5">Arylsulfatase</fullName>
        <shortName evidence="5">AS</shortName>
        <ecNumber evidence="5">3.1.6.1</ecNumber>
    </recommendedName>
    <alternativeName>
        <fullName evidence="5">Aryl-sulfate sulphohydrolase</fullName>
    </alternativeName>
</protein>